<sequence>MNTNLMKYGSMRARPMSFDVHQYNMFNEIRNDGFKPITHNHYDHHQFVRRDSKHNRLKVPPQTINLDDLSENSSFSEDDDDDDLSSSHNAFCSTSDMTTSDSEIYSREAKLRYMDRQRMMK</sequence>
<protein>
    <submittedName>
        <fullName evidence="3">Uncharacterized protein</fullName>
    </submittedName>
</protein>
<dbReference type="WBParaSite" id="ACRNAN_scaffold5454.g29567.t1">
    <property type="protein sequence ID" value="ACRNAN_scaffold5454.g29567.t1"/>
    <property type="gene ID" value="ACRNAN_scaffold5454.g29567"/>
</dbReference>
<evidence type="ECO:0000313" key="3">
    <source>
        <dbReference type="WBParaSite" id="ACRNAN_scaffold5454.g29567.t1"/>
    </source>
</evidence>
<reference evidence="3" key="1">
    <citation type="submission" date="2022-11" db="UniProtKB">
        <authorList>
            <consortium name="WormBaseParasite"/>
        </authorList>
    </citation>
    <scope>IDENTIFICATION</scope>
</reference>
<dbReference type="AlphaFoldDB" id="A0A914E3G0"/>
<evidence type="ECO:0000313" key="2">
    <source>
        <dbReference type="Proteomes" id="UP000887540"/>
    </source>
</evidence>
<feature type="compositionally biased region" description="Polar residues" evidence="1">
    <location>
        <begin position="88"/>
        <end position="97"/>
    </location>
</feature>
<keyword evidence="2" id="KW-1185">Reference proteome</keyword>
<feature type="compositionally biased region" description="Low complexity" evidence="1">
    <location>
        <begin position="65"/>
        <end position="75"/>
    </location>
</feature>
<name>A0A914E3G0_9BILA</name>
<proteinExistence type="predicted"/>
<feature type="region of interest" description="Disordered" evidence="1">
    <location>
        <begin position="51"/>
        <end position="97"/>
    </location>
</feature>
<accession>A0A914E3G0</accession>
<dbReference type="Proteomes" id="UP000887540">
    <property type="component" value="Unplaced"/>
</dbReference>
<evidence type="ECO:0000256" key="1">
    <source>
        <dbReference type="SAM" id="MobiDB-lite"/>
    </source>
</evidence>
<organism evidence="2 3">
    <name type="scientific">Acrobeloides nanus</name>
    <dbReference type="NCBI Taxonomy" id="290746"/>
    <lineage>
        <taxon>Eukaryota</taxon>
        <taxon>Metazoa</taxon>
        <taxon>Ecdysozoa</taxon>
        <taxon>Nematoda</taxon>
        <taxon>Chromadorea</taxon>
        <taxon>Rhabditida</taxon>
        <taxon>Tylenchina</taxon>
        <taxon>Cephalobomorpha</taxon>
        <taxon>Cephaloboidea</taxon>
        <taxon>Cephalobidae</taxon>
        <taxon>Acrobeloides</taxon>
    </lineage>
</organism>